<dbReference type="NCBIfam" id="TIGR02937">
    <property type="entry name" value="sigma70-ECF"/>
    <property type="match status" value="1"/>
</dbReference>
<dbReference type="Pfam" id="PF04545">
    <property type="entry name" value="Sigma70_r4"/>
    <property type="match status" value="1"/>
</dbReference>
<dbReference type="InterPro" id="IPR007630">
    <property type="entry name" value="RNA_pol_sigma70_r4"/>
</dbReference>
<protein>
    <submittedName>
        <fullName evidence="9">Sigma-70 family RNA polymerase sigma factor</fullName>
    </submittedName>
</protein>
<dbReference type="PANTHER" id="PTHR43133">
    <property type="entry name" value="RNA POLYMERASE ECF-TYPE SIGMA FACTO"/>
    <property type="match status" value="1"/>
</dbReference>
<dbReference type="GO" id="GO:0003677">
    <property type="term" value="F:DNA binding"/>
    <property type="evidence" value="ECO:0007669"/>
    <property type="project" value="UniProtKB-KW"/>
</dbReference>
<dbReference type="InterPro" id="IPR039425">
    <property type="entry name" value="RNA_pol_sigma-70-like"/>
</dbReference>
<dbReference type="Gene3D" id="1.10.10.10">
    <property type="entry name" value="Winged helix-like DNA-binding domain superfamily/Winged helix DNA-binding domain"/>
    <property type="match status" value="1"/>
</dbReference>
<dbReference type="EMBL" id="JABEND010000003">
    <property type="protein sequence ID" value="NNG35744.1"/>
    <property type="molecule type" value="Genomic_DNA"/>
</dbReference>
<evidence type="ECO:0000256" key="2">
    <source>
        <dbReference type="ARBA" id="ARBA00023015"/>
    </source>
</evidence>
<keyword evidence="5" id="KW-0804">Transcription</keyword>
<dbReference type="InterPro" id="IPR007627">
    <property type="entry name" value="RNA_pol_sigma70_r2"/>
</dbReference>
<evidence type="ECO:0000259" key="8">
    <source>
        <dbReference type="Pfam" id="PF04545"/>
    </source>
</evidence>
<dbReference type="Gene3D" id="1.10.1740.10">
    <property type="match status" value="1"/>
</dbReference>
<dbReference type="Proteomes" id="UP000562984">
    <property type="component" value="Unassembled WGS sequence"/>
</dbReference>
<feature type="region of interest" description="Disordered" evidence="6">
    <location>
        <begin position="88"/>
        <end position="128"/>
    </location>
</feature>
<dbReference type="InterPro" id="IPR013325">
    <property type="entry name" value="RNA_pol_sigma_r2"/>
</dbReference>
<dbReference type="SUPFAM" id="SSF88946">
    <property type="entry name" value="Sigma2 domain of RNA polymerase sigma factors"/>
    <property type="match status" value="1"/>
</dbReference>
<comment type="caution">
    <text evidence="9">The sequence shown here is derived from an EMBL/GenBank/DDBJ whole genome shotgun (WGS) entry which is preliminary data.</text>
</comment>
<keyword evidence="10" id="KW-1185">Reference proteome</keyword>
<keyword evidence="2" id="KW-0805">Transcription regulation</keyword>
<dbReference type="CDD" id="cd06171">
    <property type="entry name" value="Sigma70_r4"/>
    <property type="match status" value="1"/>
</dbReference>
<accession>A0A849A402</accession>
<evidence type="ECO:0000259" key="7">
    <source>
        <dbReference type="Pfam" id="PF04542"/>
    </source>
</evidence>
<feature type="domain" description="RNA polymerase sigma-70 region 4" evidence="8">
    <location>
        <begin position="148"/>
        <end position="196"/>
    </location>
</feature>
<sequence length="206" mass="22236">MNVGDQTQLRQLHDAHAGALWAYVLSLTADRGAAEDVVQETLLRAWRQGITDSGHERATSARAWLFTVARHLVIDDARSARRRREVLTDVLPPVPDESGGSPGLPRARPGADGGRHATGSGAGGSIHGGAVEADNTEALFDQLVVTDALRTLSLDHRAVVVRAYYGRQTVGQMADELDLPPGTVKSRLHYALRALRLALQERGVTR</sequence>
<reference evidence="9 10" key="1">
    <citation type="submission" date="2020-05" db="EMBL/GenBank/DDBJ databases">
        <title>Nakamurella sp. DB0629 isolated from air conditioner.</title>
        <authorList>
            <person name="Kim D.H."/>
            <person name="Kim D.-U."/>
        </authorList>
    </citation>
    <scope>NUCLEOTIDE SEQUENCE [LARGE SCALE GENOMIC DNA]</scope>
    <source>
        <strain evidence="9 10">DB0629</strain>
    </source>
</reference>
<evidence type="ECO:0000256" key="4">
    <source>
        <dbReference type="ARBA" id="ARBA00023125"/>
    </source>
</evidence>
<dbReference type="InterPro" id="IPR036388">
    <property type="entry name" value="WH-like_DNA-bd_sf"/>
</dbReference>
<dbReference type="GO" id="GO:0016987">
    <property type="term" value="F:sigma factor activity"/>
    <property type="evidence" value="ECO:0007669"/>
    <property type="project" value="UniProtKB-KW"/>
</dbReference>
<evidence type="ECO:0000256" key="5">
    <source>
        <dbReference type="ARBA" id="ARBA00023163"/>
    </source>
</evidence>
<dbReference type="GO" id="GO:0006352">
    <property type="term" value="P:DNA-templated transcription initiation"/>
    <property type="evidence" value="ECO:0007669"/>
    <property type="project" value="InterPro"/>
</dbReference>
<dbReference type="SUPFAM" id="SSF88659">
    <property type="entry name" value="Sigma3 and sigma4 domains of RNA polymerase sigma factors"/>
    <property type="match status" value="1"/>
</dbReference>
<feature type="domain" description="RNA polymerase sigma-70 region 2" evidence="7">
    <location>
        <begin position="13"/>
        <end position="83"/>
    </location>
</feature>
<dbReference type="AlphaFoldDB" id="A0A849A402"/>
<evidence type="ECO:0000313" key="10">
    <source>
        <dbReference type="Proteomes" id="UP000562984"/>
    </source>
</evidence>
<dbReference type="PANTHER" id="PTHR43133:SF52">
    <property type="entry name" value="ECF RNA POLYMERASE SIGMA FACTOR SIGL"/>
    <property type="match status" value="1"/>
</dbReference>
<evidence type="ECO:0000313" key="9">
    <source>
        <dbReference type="EMBL" id="NNG35744.1"/>
    </source>
</evidence>
<evidence type="ECO:0000256" key="3">
    <source>
        <dbReference type="ARBA" id="ARBA00023082"/>
    </source>
</evidence>
<proteinExistence type="inferred from homology"/>
<dbReference type="InterPro" id="IPR014284">
    <property type="entry name" value="RNA_pol_sigma-70_dom"/>
</dbReference>
<evidence type="ECO:0000256" key="6">
    <source>
        <dbReference type="SAM" id="MobiDB-lite"/>
    </source>
</evidence>
<keyword evidence="4" id="KW-0238">DNA-binding</keyword>
<dbReference type="InterPro" id="IPR013324">
    <property type="entry name" value="RNA_pol_sigma_r3/r4-like"/>
</dbReference>
<comment type="similarity">
    <text evidence="1">Belongs to the sigma-70 factor family. ECF subfamily.</text>
</comment>
<keyword evidence="3" id="KW-0731">Sigma factor</keyword>
<evidence type="ECO:0000256" key="1">
    <source>
        <dbReference type="ARBA" id="ARBA00010641"/>
    </source>
</evidence>
<name>A0A849A402_9ACTN</name>
<gene>
    <name evidence="9" type="ORF">HKD39_08470</name>
</gene>
<dbReference type="Pfam" id="PF04542">
    <property type="entry name" value="Sigma70_r2"/>
    <property type="match status" value="1"/>
</dbReference>
<organism evidence="9 10">
    <name type="scientific">Nakamurella aerolata</name>
    <dbReference type="NCBI Taxonomy" id="1656892"/>
    <lineage>
        <taxon>Bacteria</taxon>
        <taxon>Bacillati</taxon>
        <taxon>Actinomycetota</taxon>
        <taxon>Actinomycetes</taxon>
        <taxon>Nakamurellales</taxon>
        <taxon>Nakamurellaceae</taxon>
        <taxon>Nakamurella</taxon>
    </lineage>
</organism>